<organism evidence="2 3">
    <name type="scientific">Brachionus plicatilis</name>
    <name type="common">Marine rotifer</name>
    <name type="synonym">Brachionus muelleri</name>
    <dbReference type="NCBI Taxonomy" id="10195"/>
    <lineage>
        <taxon>Eukaryota</taxon>
        <taxon>Metazoa</taxon>
        <taxon>Spiralia</taxon>
        <taxon>Gnathifera</taxon>
        <taxon>Rotifera</taxon>
        <taxon>Eurotatoria</taxon>
        <taxon>Monogononta</taxon>
        <taxon>Pseudotrocha</taxon>
        <taxon>Ploima</taxon>
        <taxon>Brachionidae</taxon>
        <taxon>Brachionus</taxon>
    </lineage>
</organism>
<keyword evidence="1" id="KW-0812">Transmembrane</keyword>
<evidence type="ECO:0000313" key="2">
    <source>
        <dbReference type="EMBL" id="RNA39988.1"/>
    </source>
</evidence>
<evidence type="ECO:0000256" key="1">
    <source>
        <dbReference type="SAM" id="Phobius"/>
    </source>
</evidence>
<dbReference type="Proteomes" id="UP000276133">
    <property type="component" value="Unassembled WGS sequence"/>
</dbReference>
<reference evidence="2 3" key="1">
    <citation type="journal article" date="2018" name="Sci. Rep.">
        <title>Genomic signatures of local adaptation to the degree of environmental predictability in rotifers.</title>
        <authorList>
            <person name="Franch-Gras L."/>
            <person name="Hahn C."/>
            <person name="Garcia-Roger E.M."/>
            <person name="Carmona M.J."/>
            <person name="Serra M."/>
            <person name="Gomez A."/>
        </authorList>
    </citation>
    <scope>NUCLEOTIDE SEQUENCE [LARGE SCALE GENOMIC DNA]</scope>
    <source>
        <strain evidence="2">HYR1</strain>
    </source>
</reference>
<feature type="transmembrane region" description="Helical" evidence="1">
    <location>
        <begin position="30"/>
        <end position="53"/>
    </location>
</feature>
<protein>
    <submittedName>
        <fullName evidence="2">Uncharacterized protein</fullName>
    </submittedName>
</protein>
<dbReference type="AlphaFoldDB" id="A0A3M7SWN2"/>
<proteinExistence type="predicted"/>
<gene>
    <name evidence="2" type="ORF">BpHYR1_044232</name>
</gene>
<keyword evidence="1" id="KW-1133">Transmembrane helix</keyword>
<name>A0A3M7SWN2_BRAPC</name>
<dbReference type="EMBL" id="REGN01000690">
    <property type="protein sequence ID" value="RNA39988.1"/>
    <property type="molecule type" value="Genomic_DNA"/>
</dbReference>
<keyword evidence="1" id="KW-0472">Membrane</keyword>
<keyword evidence="3" id="KW-1185">Reference proteome</keyword>
<sequence length="99" mass="11909">MSKLNKLNVKYKIRNLVFFGKRISKKDRDASMFIFSSKILVILIAITIDYLFLYEFFSLYIYVLNPNNQVFGNGKLIKMRKNIFEHLSETLHHIFRIMR</sequence>
<accession>A0A3M7SWN2</accession>
<evidence type="ECO:0000313" key="3">
    <source>
        <dbReference type="Proteomes" id="UP000276133"/>
    </source>
</evidence>
<comment type="caution">
    <text evidence="2">The sequence shown here is derived from an EMBL/GenBank/DDBJ whole genome shotgun (WGS) entry which is preliminary data.</text>
</comment>